<evidence type="ECO:0000256" key="1">
    <source>
        <dbReference type="ARBA" id="ARBA00022801"/>
    </source>
</evidence>
<dbReference type="SUPFAM" id="SSF49899">
    <property type="entry name" value="Concanavalin A-like lectins/glucanases"/>
    <property type="match status" value="1"/>
</dbReference>
<evidence type="ECO:0000313" key="4">
    <source>
        <dbReference type="EMBL" id="WJZ90749.1"/>
    </source>
</evidence>
<keyword evidence="1" id="KW-0378">Hydrolase</keyword>
<dbReference type="InterPro" id="IPR013320">
    <property type="entry name" value="ConA-like_dom_sf"/>
</dbReference>
<gene>
    <name evidence="4" type="ORF">VitviT2T_009874</name>
</gene>
<evidence type="ECO:0000259" key="3">
    <source>
        <dbReference type="Pfam" id="PF00722"/>
    </source>
</evidence>
<dbReference type="InterPro" id="IPR000757">
    <property type="entry name" value="Beta-glucanase-like"/>
</dbReference>
<dbReference type="Proteomes" id="UP001227230">
    <property type="component" value="Chromosome 7"/>
</dbReference>
<proteinExistence type="predicted"/>
<name>A0ABY9C6X2_VITVI</name>
<reference evidence="4 5" key="1">
    <citation type="journal article" date="2023" name="Hortic Res">
        <title>The complete reference genome for grapevine (Vitis vinifera L.) genetics and breeding.</title>
        <authorList>
            <person name="Shi X."/>
            <person name="Cao S."/>
            <person name="Wang X."/>
            <person name="Huang S."/>
            <person name="Wang Y."/>
            <person name="Liu Z."/>
            <person name="Liu W."/>
            <person name="Leng X."/>
            <person name="Peng Y."/>
            <person name="Wang N."/>
            <person name="Wang Y."/>
            <person name="Ma Z."/>
            <person name="Xu X."/>
            <person name="Zhang F."/>
            <person name="Xue H."/>
            <person name="Zhong H."/>
            <person name="Wang Y."/>
            <person name="Zhang K."/>
            <person name="Velt A."/>
            <person name="Avia K."/>
            <person name="Holtgrawe D."/>
            <person name="Grimplet J."/>
            <person name="Matus J.T."/>
            <person name="Ware D."/>
            <person name="Wu X."/>
            <person name="Wang H."/>
            <person name="Liu C."/>
            <person name="Fang Y."/>
            <person name="Rustenholz C."/>
            <person name="Cheng Z."/>
            <person name="Xiao H."/>
            <person name="Zhou Y."/>
        </authorList>
    </citation>
    <scope>NUCLEOTIDE SEQUENCE [LARGE SCALE GENOMIC DNA]</scope>
    <source>
        <strain evidence="5">cv. Pinot noir / PN40024</strain>
        <tissue evidence="4">Leaf</tissue>
    </source>
</reference>
<keyword evidence="5" id="KW-1185">Reference proteome</keyword>
<dbReference type="Gene3D" id="2.60.120.200">
    <property type="match status" value="1"/>
</dbReference>
<accession>A0ABY9C6X2</accession>
<dbReference type="InterPro" id="IPR044791">
    <property type="entry name" value="Beta-glucanase/XTH"/>
</dbReference>
<dbReference type="Pfam" id="PF00722">
    <property type="entry name" value="Glyco_hydro_16"/>
    <property type="match status" value="1"/>
</dbReference>
<evidence type="ECO:0000256" key="2">
    <source>
        <dbReference type="ARBA" id="ARBA00023295"/>
    </source>
</evidence>
<evidence type="ECO:0000313" key="5">
    <source>
        <dbReference type="Proteomes" id="UP001227230"/>
    </source>
</evidence>
<feature type="domain" description="GH16" evidence="3">
    <location>
        <begin position="72"/>
        <end position="122"/>
    </location>
</feature>
<sequence>MFSRVRGVAPRKCIDVPFNRNYVPTWVFNHIKSYNGGFEIQLILDKCTRTITVFYPSSQNLELDEINFEFSGNKKQRIYLWFDPTKAFHSYSVLWNKYLIVLLVDDVPMVVFKNNIDLRVKFLFRPTHEGILKPSKGQQTSYLL</sequence>
<protein>
    <recommendedName>
        <fullName evidence="3">GH16 domain-containing protein</fullName>
    </recommendedName>
</protein>
<keyword evidence="2" id="KW-0326">Glycosidase</keyword>
<dbReference type="EMBL" id="CP126654">
    <property type="protein sequence ID" value="WJZ90749.1"/>
    <property type="molecule type" value="Genomic_DNA"/>
</dbReference>
<dbReference type="PANTHER" id="PTHR31062">
    <property type="entry name" value="XYLOGLUCAN ENDOTRANSGLUCOSYLASE/HYDROLASE PROTEIN 8-RELATED"/>
    <property type="match status" value="1"/>
</dbReference>
<organism evidence="4 5">
    <name type="scientific">Vitis vinifera</name>
    <name type="common">Grape</name>
    <dbReference type="NCBI Taxonomy" id="29760"/>
    <lineage>
        <taxon>Eukaryota</taxon>
        <taxon>Viridiplantae</taxon>
        <taxon>Streptophyta</taxon>
        <taxon>Embryophyta</taxon>
        <taxon>Tracheophyta</taxon>
        <taxon>Spermatophyta</taxon>
        <taxon>Magnoliopsida</taxon>
        <taxon>eudicotyledons</taxon>
        <taxon>Gunneridae</taxon>
        <taxon>Pentapetalae</taxon>
        <taxon>rosids</taxon>
        <taxon>Vitales</taxon>
        <taxon>Vitaceae</taxon>
        <taxon>Viteae</taxon>
        <taxon>Vitis</taxon>
    </lineage>
</organism>